<dbReference type="PANTHER" id="PTHR14932:SF1">
    <property type="entry name" value="RAB-LIKE PROTEIN 6"/>
    <property type="match status" value="1"/>
</dbReference>
<dbReference type="Pfam" id="PF00071">
    <property type="entry name" value="Ras"/>
    <property type="match status" value="1"/>
</dbReference>
<dbReference type="Gene3D" id="3.40.50.300">
    <property type="entry name" value="P-loop containing nucleotide triphosphate hydrolases"/>
    <property type="match status" value="1"/>
</dbReference>
<name>A0A4V1IX76_9FUNG</name>
<dbReference type="OrthoDB" id="5592369at2759"/>
<dbReference type="PANTHER" id="PTHR14932">
    <property type="entry name" value="RAS GTPASE-RELATED"/>
    <property type="match status" value="1"/>
</dbReference>
<evidence type="ECO:0000256" key="1">
    <source>
        <dbReference type="SAM" id="MobiDB-lite"/>
    </source>
</evidence>
<dbReference type="SUPFAM" id="SSF52540">
    <property type="entry name" value="P-loop containing nucleoside triphosphate hydrolases"/>
    <property type="match status" value="1"/>
</dbReference>
<proteinExistence type="predicted"/>
<feature type="compositionally biased region" description="Low complexity" evidence="1">
    <location>
        <begin position="1"/>
        <end position="18"/>
    </location>
</feature>
<dbReference type="InterPro" id="IPR001806">
    <property type="entry name" value="Small_GTPase"/>
</dbReference>
<dbReference type="STRING" id="78915.A0A4V1IX76"/>
<dbReference type="InterPro" id="IPR027417">
    <property type="entry name" value="P-loop_NTPase"/>
</dbReference>
<protein>
    <submittedName>
        <fullName evidence="2">P-loop containing nucleoside triphosphate hydrolase protein</fullName>
    </submittedName>
</protein>
<keyword evidence="3" id="KW-1185">Reference proteome</keyword>
<sequence>MPHGGTPPLAVSTAAAATAPPPGAGLRSPTRLKAMQVNVSRGVQCNIKVVIRGDKRTGKSTLFRLVQGLPFSDAYETTPQIQVENIQWGYNDSSDVVKVEFWDVVDQGIRAVDLPKDDQTTPPDPASEMLLDAETVNVYRGANAVVLLFDVTREETFEYACRLLPDIPDGIPILLLGNFSDEDEKRVVTRSTVMQMLDELCQQKADRKDFVFEFIRYAEASLKDSLGLDYLHRFLGVPFLTFQLHPTDAPVKAVDTHAIATSHDWDDVDQTLPHHTIGLQSPIQISRSQSDAQLAEEAQQRRKRQDEMLRHVSKAQWHSDDEETVLASRPLFTFHGAGLTADDDDDDDSPNPLVAADEDVDATEESDEGLATDIPRKQSGLAIDFESAPLVAMHDDERPLSDGDTMPSLDVLIHRANSDAIIDAHREGDADALFEIGSPSSVGGHLDHRFDSSHEGFGRSNSPSTLQVSERHNDTYSGSYRSASALSPDNYEVAHNPWAADMPTQQAHEQENPYHEWGASNDAQATLEESELESVQLTPSESSNPASGHKKKGGKKKRKGKKN</sequence>
<evidence type="ECO:0000313" key="3">
    <source>
        <dbReference type="Proteomes" id="UP000271241"/>
    </source>
</evidence>
<feature type="region of interest" description="Disordered" evidence="1">
    <location>
        <begin position="445"/>
        <end position="484"/>
    </location>
</feature>
<dbReference type="AlphaFoldDB" id="A0A4V1IX76"/>
<dbReference type="GO" id="GO:0003924">
    <property type="term" value="F:GTPase activity"/>
    <property type="evidence" value="ECO:0007669"/>
    <property type="project" value="InterPro"/>
</dbReference>
<feature type="compositionally biased region" description="Polar residues" evidence="1">
    <location>
        <begin position="459"/>
        <end position="468"/>
    </location>
</feature>
<organism evidence="2 3">
    <name type="scientific">Thamnocephalis sphaerospora</name>
    <dbReference type="NCBI Taxonomy" id="78915"/>
    <lineage>
        <taxon>Eukaryota</taxon>
        <taxon>Fungi</taxon>
        <taxon>Fungi incertae sedis</taxon>
        <taxon>Zoopagomycota</taxon>
        <taxon>Zoopagomycotina</taxon>
        <taxon>Zoopagomycetes</taxon>
        <taxon>Zoopagales</taxon>
        <taxon>Sigmoideomycetaceae</taxon>
        <taxon>Thamnocephalis</taxon>
    </lineage>
</organism>
<feature type="compositionally biased region" description="Acidic residues" evidence="1">
    <location>
        <begin position="356"/>
        <end position="370"/>
    </location>
</feature>
<feature type="region of interest" description="Disordered" evidence="1">
    <location>
        <begin position="505"/>
        <end position="563"/>
    </location>
</feature>
<feature type="compositionally biased region" description="Polar residues" evidence="1">
    <location>
        <begin position="533"/>
        <end position="546"/>
    </location>
</feature>
<reference evidence="3" key="1">
    <citation type="journal article" date="2018" name="Nat. Microbiol.">
        <title>Leveraging single-cell genomics to expand the fungal tree of life.</title>
        <authorList>
            <person name="Ahrendt S.R."/>
            <person name="Quandt C.A."/>
            <person name="Ciobanu D."/>
            <person name="Clum A."/>
            <person name="Salamov A."/>
            <person name="Andreopoulos B."/>
            <person name="Cheng J.F."/>
            <person name="Woyke T."/>
            <person name="Pelin A."/>
            <person name="Henrissat B."/>
            <person name="Reynolds N.K."/>
            <person name="Benny G.L."/>
            <person name="Smith M.E."/>
            <person name="James T.Y."/>
            <person name="Grigoriev I.V."/>
        </authorList>
    </citation>
    <scope>NUCLEOTIDE SEQUENCE [LARGE SCALE GENOMIC DNA]</scope>
    <source>
        <strain evidence="3">RSA 1356</strain>
    </source>
</reference>
<keyword evidence="2" id="KW-0378">Hydrolase</keyword>
<feature type="region of interest" description="Disordered" evidence="1">
    <location>
        <begin position="284"/>
        <end position="304"/>
    </location>
</feature>
<feature type="region of interest" description="Disordered" evidence="1">
    <location>
        <begin position="1"/>
        <end position="27"/>
    </location>
</feature>
<evidence type="ECO:0000313" key="2">
    <source>
        <dbReference type="EMBL" id="RKP10089.1"/>
    </source>
</evidence>
<gene>
    <name evidence="2" type="ORF">THASP1DRAFT_28136</name>
</gene>
<feature type="region of interest" description="Disordered" evidence="1">
    <location>
        <begin position="337"/>
        <end position="378"/>
    </location>
</feature>
<feature type="compositionally biased region" description="Basic residues" evidence="1">
    <location>
        <begin position="548"/>
        <end position="563"/>
    </location>
</feature>
<dbReference type="GO" id="GO:0005525">
    <property type="term" value="F:GTP binding"/>
    <property type="evidence" value="ECO:0007669"/>
    <property type="project" value="InterPro"/>
</dbReference>
<dbReference type="SMART" id="SM00175">
    <property type="entry name" value="RAB"/>
    <property type="match status" value="1"/>
</dbReference>
<dbReference type="InterPro" id="IPR040385">
    <property type="entry name" value="RABL6"/>
</dbReference>
<accession>A0A4V1IX76</accession>
<dbReference type="EMBL" id="KZ992471">
    <property type="protein sequence ID" value="RKP10089.1"/>
    <property type="molecule type" value="Genomic_DNA"/>
</dbReference>
<dbReference type="GO" id="GO:0005634">
    <property type="term" value="C:nucleus"/>
    <property type="evidence" value="ECO:0007669"/>
    <property type="project" value="TreeGrafter"/>
</dbReference>
<feature type="compositionally biased region" description="Polar residues" evidence="1">
    <location>
        <begin position="475"/>
        <end position="484"/>
    </location>
</feature>
<feature type="compositionally biased region" description="Basic and acidic residues" evidence="1">
    <location>
        <begin position="445"/>
        <end position="457"/>
    </location>
</feature>
<dbReference type="PROSITE" id="PS51419">
    <property type="entry name" value="RAB"/>
    <property type="match status" value="1"/>
</dbReference>
<dbReference type="GO" id="GO:0005829">
    <property type="term" value="C:cytosol"/>
    <property type="evidence" value="ECO:0007669"/>
    <property type="project" value="TreeGrafter"/>
</dbReference>
<dbReference type="Proteomes" id="UP000271241">
    <property type="component" value="Unassembled WGS sequence"/>
</dbReference>